<proteinExistence type="predicted"/>
<dbReference type="AlphaFoldDB" id="A0A7S0P0A4"/>
<name>A0A7S0P0A4_9EUKA</name>
<dbReference type="EMBL" id="HBER01037251">
    <property type="protein sequence ID" value="CAD8543604.1"/>
    <property type="molecule type" value="Transcribed_RNA"/>
</dbReference>
<organism evidence="1">
    <name type="scientific">Calcidiscus leptoporus</name>
    <dbReference type="NCBI Taxonomy" id="127549"/>
    <lineage>
        <taxon>Eukaryota</taxon>
        <taxon>Haptista</taxon>
        <taxon>Haptophyta</taxon>
        <taxon>Prymnesiophyceae</taxon>
        <taxon>Coccolithales</taxon>
        <taxon>Calcidiscaceae</taxon>
        <taxon>Calcidiscus</taxon>
    </lineage>
</organism>
<gene>
    <name evidence="1" type="ORF">CLEP1334_LOCUS18891</name>
</gene>
<protein>
    <submittedName>
        <fullName evidence="1">Uncharacterized protein</fullName>
    </submittedName>
</protein>
<sequence>MDVRGQHSEWLPCYDGWCWEFSDRFSGSIINKRLPHIFDDNRPGFVLQPEAAGEAFLCAYFRDGGTMDKKCHPPGVTSSCVPGCRMPYSVWSDGLR</sequence>
<accession>A0A7S0P0A4</accession>
<evidence type="ECO:0000313" key="1">
    <source>
        <dbReference type="EMBL" id="CAD8543604.1"/>
    </source>
</evidence>
<reference evidence="1" key="1">
    <citation type="submission" date="2021-01" db="EMBL/GenBank/DDBJ databases">
        <authorList>
            <person name="Corre E."/>
            <person name="Pelletier E."/>
            <person name="Niang G."/>
            <person name="Scheremetjew M."/>
            <person name="Finn R."/>
            <person name="Kale V."/>
            <person name="Holt S."/>
            <person name="Cochrane G."/>
            <person name="Meng A."/>
            <person name="Brown T."/>
            <person name="Cohen L."/>
        </authorList>
    </citation>
    <scope>NUCLEOTIDE SEQUENCE</scope>
    <source>
        <strain evidence="1">RCC1130</strain>
    </source>
</reference>